<accession>A0A1V4QEP9</accession>
<evidence type="ECO:0000256" key="3">
    <source>
        <dbReference type="PROSITE-ProRule" id="PRU01353"/>
    </source>
</evidence>
<dbReference type="InterPro" id="IPR011496">
    <property type="entry name" value="O-GlcNAcase_cat"/>
</dbReference>
<evidence type="ECO:0000259" key="4">
    <source>
        <dbReference type="PROSITE" id="PS52009"/>
    </source>
</evidence>
<reference evidence="6" key="1">
    <citation type="submission" date="2017-01" db="EMBL/GenBank/DDBJ databases">
        <title>Novel pathways for hydrocarbon cycling and metabolic interdependencies in hydrothermal sediment communities.</title>
        <authorList>
            <person name="Dombrowski N."/>
            <person name="Seitz K."/>
            <person name="Teske A."/>
            <person name="Baker B."/>
        </authorList>
    </citation>
    <scope>NUCLEOTIDE SEQUENCE [LARGE SCALE GENOMIC DNA]</scope>
</reference>
<sequence>MKSKLFGVVEGFYGKPYTFSERYDLITFLKQIGGNTYIYGPKSDPYHRRRWTIPYPKNILEKLSRLNEYAQTSGIKFIYALSPIKSANLVRVIKKIESIIEIGIKLVLILTE</sequence>
<dbReference type="SUPFAM" id="SSF51445">
    <property type="entry name" value="(Trans)glycosidases"/>
    <property type="match status" value="1"/>
</dbReference>
<gene>
    <name evidence="5" type="ORF">BXT86_04460</name>
</gene>
<dbReference type="PANTHER" id="PTHR13170:SF16">
    <property type="entry name" value="PROTEIN O-GLCNACASE"/>
    <property type="match status" value="1"/>
</dbReference>
<name>A0A1V4QEP9_UNCW3</name>
<dbReference type="GO" id="GO:1901135">
    <property type="term" value="P:carbohydrate derivative metabolic process"/>
    <property type="evidence" value="ECO:0007669"/>
    <property type="project" value="UniProtKB-ARBA"/>
</dbReference>
<evidence type="ECO:0000313" key="5">
    <source>
        <dbReference type="EMBL" id="OPX17830.1"/>
    </source>
</evidence>
<dbReference type="AlphaFoldDB" id="A0A1V4QEP9"/>
<comment type="caution">
    <text evidence="3">Lacks conserved residue(s) required for the propagation of feature annotation.</text>
</comment>
<keyword evidence="1" id="KW-0378">Hydrolase</keyword>
<protein>
    <recommendedName>
        <fullName evidence="4">GH84 domain-containing protein</fullName>
    </recommendedName>
</protein>
<dbReference type="PANTHER" id="PTHR13170">
    <property type="entry name" value="O-GLCNACASE"/>
    <property type="match status" value="1"/>
</dbReference>
<dbReference type="Gene3D" id="3.20.20.80">
    <property type="entry name" value="Glycosidases"/>
    <property type="match status" value="1"/>
</dbReference>
<organism evidence="5 6">
    <name type="scientific">candidate division WOR-3 bacterium 4484_100</name>
    <dbReference type="NCBI Taxonomy" id="1936077"/>
    <lineage>
        <taxon>Bacteria</taxon>
        <taxon>Bacteria division WOR-3</taxon>
    </lineage>
</organism>
<comment type="caution">
    <text evidence="5">The sequence shown here is derived from an EMBL/GenBank/DDBJ whole genome shotgun (WGS) entry which is preliminary data.</text>
</comment>
<feature type="domain" description="GH84" evidence="4">
    <location>
        <begin position="4"/>
        <end position="112"/>
    </location>
</feature>
<dbReference type="InterPro" id="IPR051822">
    <property type="entry name" value="Glycosyl_Hydrolase_84"/>
</dbReference>
<keyword evidence="2" id="KW-0326">Glycosidase</keyword>
<evidence type="ECO:0000256" key="2">
    <source>
        <dbReference type="ARBA" id="ARBA00023295"/>
    </source>
</evidence>
<evidence type="ECO:0000256" key="1">
    <source>
        <dbReference type="ARBA" id="ARBA00022801"/>
    </source>
</evidence>
<dbReference type="EMBL" id="MUKB01000073">
    <property type="protein sequence ID" value="OPX17830.1"/>
    <property type="molecule type" value="Genomic_DNA"/>
</dbReference>
<comment type="similarity">
    <text evidence="3">Belongs to the glycosyl hydrolase 84 family.</text>
</comment>
<dbReference type="Proteomes" id="UP000191663">
    <property type="component" value="Unassembled WGS sequence"/>
</dbReference>
<dbReference type="PROSITE" id="PS52009">
    <property type="entry name" value="GH84"/>
    <property type="match status" value="1"/>
</dbReference>
<dbReference type="Pfam" id="PF07555">
    <property type="entry name" value="NAGidase"/>
    <property type="match status" value="1"/>
</dbReference>
<proteinExistence type="inferred from homology"/>
<dbReference type="GO" id="GO:0015929">
    <property type="term" value="F:hexosaminidase activity"/>
    <property type="evidence" value="ECO:0007669"/>
    <property type="project" value="UniProtKB-ARBA"/>
</dbReference>
<dbReference type="InterPro" id="IPR017853">
    <property type="entry name" value="GH"/>
</dbReference>
<evidence type="ECO:0000313" key="6">
    <source>
        <dbReference type="Proteomes" id="UP000191663"/>
    </source>
</evidence>